<protein>
    <submittedName>
        <fullName evidence="2">Uncharacterized protein</fullName>
    </submittedName>
</protein>
<feature type="compositionally biased region" description="Basic residues" evidence="1">
    <location>
        <begin position="62"/>
        <end position="74"/>
    </location>
</feature>
<evidence type="ECO:0000256" key="1">
    <source>
        <dbReference type="SAM" id="MobiDB-lite"/>
    </source>
</evidence>
<dbReference type="AlphaFoldDB" id="A0A432JKB7"/>
<name>A0A432JKB7_9GAMM</name>
<feature type="region of interest" description="Disordered" evidence="1">
    <location>
        <begin position="1"/>
        <end position="25"/>
    </location>
</feature>
<dbReference type="EMBL" id="RXHI01000004">
    <property type="protein sequence ID" value="RUA23049.1"/>
    <property type="molecule type" value="Genomic_DNA"/>
</dbReference>
<evidence type="ECO:0000313" key="2">
    <source>
        <dbReference type="EMBL" id="RUA23049.1"/>
    </source>
</evidence>
<comment type="caution">
    <text evidence="2">The sequence shown here is derived from an EMBL/GenBank/DDBJ whole genome shotgun (WGS) entry which is preliminary data.</text>
</comment>
<proteinExistence type="predicted"/>
<feature type="region of interest" description="Disordered" evidence="1">
    <location>
        <begin position="41"/>
        <end position="74"/>
    </location>
</feature>
<sequence>MIPAKGATATSGPEHEAGDHGQQPMPQAEVMAPTVTAMLNPTQNMPCVGSPPWPAGNPRSRPPARRRACPCRSG</sequence>
<gene>
    <name evidence="2" type="ORF">DSL92_01975</name>
</gene>
<organism evidence="2">
    <name type="scientific">Billgrantia gudaonensis</name>
    <dbReference type="NCBI Taxonomy" id="376427"/>
    <lineage>
        <taxon>Bacteria</taxon>
        <taxon>Pseudomonadati</taxon>
        <taxon>Pseudomonadota</taxon>
        <taxon>Gammaproteobacteria</taxon>
        <taxon>Oceanospirillales</taxon>
        <taxon>Halomonadaceae</taxon>
        <taxon>Billgrantia</taxon>
    </lineage>
</organism>
<accession>A0A432JKB7</accession>
<reference evidence="2" key="1">
    <citation type="submission" date="2018-12" db="EMBL/GenBank/DDBJ databases">
        <authorList>
            <person name="Jadhav K."/>
            <person name="Kushwaha B."/>
            <person name="Jadhav I."/>
        </authorList>
    </citation>
    <scope>NUCLEOTIDE SEQUENCE [LARGE SCALE GENOMIC DNA]</scope>
    <source>
        <strain evidence="2">SBS 10</strain>
    </source>
</reference>